<proteinExistence type="predicted"/>
<sequence length="130" mass="14692">MLPRPLPPSIPLPAHLFHLHQSVHLSIKQSSHQSIPPRLQNQRERLHHPRSSLRRGQALSHHPSRRWPNTLAGHTPPPQPRTHTSPHSHITSVHAGWHKRASEAMIKNVRRLSCPSAAGFGMQGFSSRRP</sequence>
<dbReference type="Proteomes" id="UP000240493">
    <property type="component" value="Unassembled WGS sequence"/>
</dbReference>
<evidence type="ECO:0000256" key="1">
    <source>
        <dbReference type="SAM" id="MobiDB-lite"/>
    </source>
</evidence>
<name>A0A2T3Z6U6_TRIA4</name>
<reference evidence="2 3" key="1">
    <citation type="submission" date="2016-07" db="EMBL/GenBank/DDBJ databases">
        <title>Multiple horizontal gene transfer events from other fungi enriched the ability of initially mycotrophic Trichoderma (Ascomycota) to feed on dead plant biomass.</title>
        <authorList>
            <consortium name="DOE Joint Genome Institute"/>
            <person name="Aerts A."/>
            <person name="Atanasova L."/>
            <person name="Chenthamara K."/>
            <person name="Zhang J."/>
            <person name="Grujic M."/>
            <person name="Henrissat B."/>
            <person name="Kuo A."/>
            <person name="Salamov A."/>
            <person name="Lipzen A."/>
            <person name="Labutti K."/>
            <person name="Barry K."/>
            <person name="Miao Y."/>
            <person name="Rahimi M.J."/>
            <person name="Shen Q."/>
            <person name="Grigoriev I.V."/>
            <person name="Kubicek C.P."/>
            <person name="Druzhinina I.S."/>
        </authorList>
    </citation>
    <scope>NUCLEOTIDE SEQUENCE [LARGE SCALE GENOMIC DNA]</scope>
    <source>
        <strain evidence="2 3">CBS 433.97</strain>
    </source>
</reference>
<feature type="compositionally biased region" description="Polar residues" evidence="1">
    <location>
        <begin position="81"/>
        <end position="91"/>
    </location>
</feature>
<evidence type="ECO:0000313" key="2">
    <source>
        <dbReference type="EMBL" id="PTB40526.1"/>
    </source>
</evidence>
<keyword evidence="3" id="KW-1185">Reference proteome</keyword>
<protein>
    <submittedName>
        <fullName evidence="2">Uncharacterized protein</fullName>
    </submittedName>
</protein>
<gene>
    <name evidence="2" type="ORF">M441DRAFT_407570</name>
</gene>
<dbReference type="EMBL" id="KZ679262">
    <property type="protein sequence ID" value="PTB40526.1"/>
    <property type="molecule type" value="Genomic_DNA"/>
</dbReference>
<accession>A0A2T3Z6U6</accession>
<dbReference type="AlphaFoldDB" id="A0A2T3Z6U6"/>
<feature type="region of interest" description="Disordered" evidence="1">
    <location>
        <begin position="27"/>
        <end position="96"/>
    </location>
</feature>
<evidence type="ECO:0000313" key="3">
    <source>
        <dbReference type="Proteomes" id="UP000240493"/>
    </source>
</evidence>
<organism evidence="2 3">
    <name type="scientific">Trichoderma asperellum (strain ATCC 204424 / CBS 433.97 / NBRC 101777)</name>
    <dbReference type="NCBI Taxonomy" id="1042311"/>
    <lineage>
        <taxon>Eukaryota</taxon>
        <taxon>Fungi</taxon>
        <taxon>Dikarya</taxon>
        <taxon>Ascomycota</taxon>
        <taxon>Pezizomycotina</taxon>
        <taxon>Sordariomycetes</taxon>
        <taxon>Hypocreomycetidae</taxon>
        <taxon>Hypocreales</taxon>
        <taxon>Hypocreaceae</taxon>
        <taxon>Trichoderma</taxon>
    </lineage>
</organism>